<dbReference type="EMBL" id="CAJNDS010002783">
    <property type="protein sequence ID" value="CAE7595934.1"/>
    <property type="molecule type" value="Genomic_DNA"/>
</dbReference>
<keyword evidence="2" id="KW-0812">Transmembrane</keyword>
<gene>
    <name evidence="3" type="ORF">SNAT2548_LOCUS33913</name>
</gene>
<evidence type="ECO:0000256" key="1">
    <source>
        <dbReference type="SAM" id="MobiDB-lite"/>
    </source>
</evidence>
<dbReference type="AlphaFoldDB" id="A0A812V1E3"/>
<feature type="region of interest" description="Disordered" evidence="1">
    <location>
        <begin position="319"/>
        <end position="339"/>
    </location>
</feature>
<reference evidence="3" key="1">
    <citation type="submission" date="2021-02" db="EMBL/GenBank/DDBJ databases">
        <authorList>
            <person name="Dougan E. K."/>
            <person name="Rhodes N."/>
            <person name="Thang M."/>
            <person name="Chan C."/>
        </authorList>
    </citation>
    <scope>NUCLEOTIDE SEQUENCE</scope>
</reference>
<feature type="region of interest" description="Disordered" evidence="1">
    <location>
        <begin position="1"/>
        <end position="29"/>
    </location>
</feature>
<keyword evidence="2" id="KW-1133">Transmembrane helix</keyword>
<feature type="transmembrane region" description="Helical" evidence="2">
    <location>
        <begin position="617"/>
        <end position="638"/>
    </location>
</feature>
<protein>
    <submittedName>
        <fullName evidence="3">Uncharacterized protein</fullName>
    </submittedName>
</protein>
<dbReference type="OrthoDB" id="416289at2759"/>
<feature type="transmembrane region" description="Helical" evidence="2">
    <location>
        <begin position="64"/>
        <end position="84"/>
    </location>
</feature>
<feature type="compositionally biased region" description="Basic and acidic residues" evidence="1">
    <location>
        <begin position="15"/>
        <end position="29"/>
    </location>
</feature>
<evidence type="ECO:0000313" key="3">
    <source>
        <dbReference type="EMBL" id="CAE7595934.1"/>
    </source>
</evidence>
<feature type="transmembrane region" description="Helical" evidence="2">
    <location>
        <begin position="125"/>
        <end position="144"/>
    </location>
</feature>
<organism evidence="3 4">
    <name type="scientific">Symbiodinium natans</name>
    <dbReference type="NCBI Taxonomy" id="878477"/>
    <lineage>
        <taxon>Eukaryota</taxon>
        <taxon>Sar</taxon>
        <taxon>Alveolata</taxon>
        <taxon>Dinophyceae</taxon>
        <taxon>Suessiales</taxon>
        <taxon>Symbiodiniaceae</taxon>
        <taxon>Symbiodinium</taxon>
    </lineage>
</organism>
<comment type="caution">
    <text evidence="3">The sequence shown here is derived from an EMBL/GenBank/DDBJ whole genome shotgun (WGS) entry which is preliminary data.</text>
</comment>
<feature type="transmembrane region" description="Helical" evidence="2">
    <location>
        <begin position="180"/>
        <end position="198"/>
    </location>
</feature>
<keyword evidence="4" id="KW-1185">Reference proteome</keyword>
<proteinExistence type="predicted"/>
<evidence type="ECO:0000256" key="2">
    <source>
        <dbReference type="SAM" id="Phobius"/>
    </source>
</evidence>
<keyword evidence="2" id="KW-0472">Membrane</keyword>
<feature type="transmembrane region" description="Helical" evidence="2">
    <location>
        <begin position="218"/>
        <end position="237"/>
    </location>
</feature>
<feature type="transmembrane region" description="Helical" evidence="2">
    <location>
        <begin position="644"/>
        <end position="664"/>
    </location>
</feature>
<evidence type="ECO:0000313" key="4">
    <source>
        <dbReference type="Proteomes" id="UP000604046"/>
    </source>
</evidence>
<feature type="compositionally biased region" description="Acidic residues" evidence="1">
    <location>
        <begin position="327"/>
        <end position="339"/>
    </location>
</feature>
<sequence length="770" mass="86760">MPAVNQMLKKRPASRRTDAARGAERTNPDDVWPKLGKNVVDRLKRHELPGDSLVSLRFAAKTNFSAFIFLPSMLLTILGESVVLNFETAAVLDSKGKPSCVWGNVAEDFFTGRKYCPAIAGFSPWTWSVGWYGTFIITCAFAYYKGRGIRARCPSSPDRDSSAFCYFLDCTRARYTDRHLLAWFILVTLCFFNSIGIRLVSTSHGKDISNACVRYGDWAGWTIILFGLYTFYSAALMDQGTVGWRAKNEQEMIMDPVLAAAVKLKALVRKQMQQSREKQLNTHSVLDKFVLKPFCLCKLFCLRVGQSAAALVRACQTGEGDEKAEPDSTSEDEASEESPWDFCETFQQDVEDIFKNALAFEHWQKHETTLFYAQDALMCERANVRLRMRAGTIPAGEDPLLKRLDQIENSVKTWSGQRKPIEIMEEYKFCTYLKGIKNGALVRSRTQGGHCVGIGPIVIGFFLGLMWFYLFTFTPQGDSYAWIYAWLYYGEDIERVVQYRCTATNSTAKPSPWCDATDYLLISRLSVRYNEIGVVVAAASKALILGMCGGMWAINVSKTLTGLQQATHPMHILDAILAWWARAGNTSTCHVHVWKLARDSILHSDVKNILARYEKVVLGYVGFAFWLMTDSTVQIAILNNPPNVMALYFLVLMCGCTLLCLYQATEVHYSQLRHIQTLQRLKESTYVYGERPDLIHQRDLIDQMITRMSNGGDYQTRLLYIPLNPTFQKAVGVYFFTACVSVVTRLSLGGGNIERSLGAFETLANATAQN</sequence>
<feature type="transmembrane region" description="Helical" evidence="2">
    <location>
        <begin position="532"/>
        <end position="554"/>
    </location>
</feature>
<feature type="transmembrane region" description="Helical" evidence="2">
    <location>
        <begin position="451"/>
        <end position="470"/>
    </location>
</feature>
<accession>A0A812V1E3</accession>
<dbReference type="Proteomes" id="UP000604046">
    <property type="component" value="Unassembled WGS sequence"/>
</dbReference>
<name>A0A812V1E3_9DINO</name>